<dbReference type="EMBL" id="FNNI01000001">
    <property type="protein sequence ID" value="SDW04114.1"/>
    <property type="molecule type" value="Genomic_DNA"/>
</dbReference>
<dbReference type="GO" id="GO:0043565">
    <property type="term" value="F:sequence-specific DNA binding"/>
    <property type="evidence" value="ECO:0007669"/>
    <property type="project" value="InterPro"/>
</dbReference>
<evidence type="ECO:0000313" key="6">
    <source>
        <dbReference type="Proteomes" id="UP000198500"/>
    </source>
</evidence>
<keyword evidence="2" id="KW-0238">DNA-binding</keyword>
<dbReference type="STRING" id="574349.SAMN05443545_10135"/>
<evidence type="ECO:0000256" key="2">
    <source>
        <dbReference type="ARBA" id="ARBA00023125"/>
    </source>
</evidence>
<dbReference type="InterPro" id="IPR050204">
    <property type="entry name" value="AraC_XylS_family_regulators"/>
</dbReference>
<feature type="domain" description="HTH araC/xylS-type" evidence="4">
    <location>
        <begin position="191"/>
        <end position="265"/>
    </location>
</feature>
<evidence type="ECO:0000259" key="4">
    <source>
        <dbReference type="SMART" id="SM00342"/>
    </source>
</evidence>
<dbReference type="PANTHER" id="PTHR46796">
    <property type="entry name" value="HTH-TYPE TRANSCRIPTIONAL ACTIVATOR RHAS-RELATED"/>
    <property type="match status" value="1"/>
</dbReference>
<keyword evidence="6" id="KW-1185">Reference proteome</keyword>
<dbReference type="InterPro" id="IPR046532">
    <property type="entry name" value="DUF6597"/>
</dbReference>
<proteinExistence type="predicted"/>
<gene>
    <name evidence="5" type="ORF">SAMN05443545_10135</name>
</gene>
<organism evidence="5 6">
    <name type="scientific">Aidingimonas halophila</name>
    <dbReference type="NCBI Taxonomy" id="574349"/>
    <lineage>
        <taxon>Bacteria</taxon>
        <taxon>Pseudomonadati</taxon>
        <taxon>Pseudomonadota</taxon>
        <taxon>Gammaproteobacteria</taxon>
        <taxon>Oceanospirillales</taxon>
        <taxon>Halomonadaceae</taxon>
        <taxon>Aidingimonas</taxon>
    </lineage>
</organism>
<evidence type="ECO:0000313" key="5">
    <source>
        <dbReference type="EMBL" id="SDW04114.1"/>
    </source>
</evidence>
<protein>
    <submittedName>
        <fullName evidence="5">Transcriptional regulator, AraC family</fullName>
    </submittedName>
</protein>
<reference evidence="5 6" key="1">
    <citation type="submission" date="2016-10" db="EMBL/GenBank/DDBJ databases">
        <authorList>
            <person name="de Groot N.N."/>
        </authorList>
    </citation>
    <scope>NUCLEOTIDE SEQUENCE [LARGE SCALE GENOMIC DNA]</scope>
    <source>
        <strain evidence="5 6">DSM 19219</strain>
    </source>
</reference>
<dbReference type="PANTHER" id="PTHR46796:SF13">
    <property type="entry name" value="HTH-TYPE TRANSCRIPTIONAL ACTIVATOR RHAS"/>
    <property type="match status" value="1"/>
</dbReference>
<keyword evidence="3" id="KW-0804">Transcription</keyword>
<dbReference type="Proteomes" id="UP000198500">
    <property type="component" value="Unassembled WGS sequence"/>
</dbReference>
<sequence>MRGMPLLSMSTSDTVMNTSYLTVVPQPPLADYIAGIWIQQAGVVASHADNSPTRVVPTGVAEMTFQFGDPMWELGMGAMPRSTFNGQKTRFKEYRATGTTGLLIVRFKPWAAAAFLPQPLHELEDLNVDLATLVDGELVDRLSDALLHAGFDSARIALVEGFLLTLLRTYNARLDPVARRAVHHIVDAKGTLRIGHLSEHLGLGLRQFQQRFRAGVGLTPKGFSSIVRFQSALADSASYQDTYYDQSHFIHASRRLVGVTPTALQALRRASALGCHFNRPAHFYNTVYLRPDYDDSVRQSALERRES</sequence>
<name>A0A1H2QBR5_9GAMM</name>
<keyword evidence="1" id="KW-0805">Transcription regulation</keyword>
<dbReference type="SMART" id="SM00342">
    <property type="entry name" value="HTH_ARAC"/>
    <property type="match status" value="1"/>
</dbReference>
<dbReference type="GO" id="GO:0003700">
    <property type="term" value="F:DNA-binding transcription factor activity"/>
    <property type="evidence" value="ECO:0007669"/>
    <property type="project" value="InterPro"/>
</dbReference>
<dbReference type="RefSeq" id="WP_092567465.1">
    <property type="nucleotide sequence ID" value="NZ_BMXH01000001.1"/>
</dbReference>
<dbReference type="InterPro" id="IPR018060">
    <property type="entry name" value="HTH_AraC"/>
</dbReference>
<dbReference type="OrthoDB" id="9809338at2"/>
<dbReference type="Gene3D" id="1.10.10.60">
    <property type="entry name" value="Homeodomain-like"/>
    <property type="match status" value="1"/>
</dbReference>
<dbReference type="AlphaFoldDB" id="A0A1H2QBR5"/>
<evidence type="ECO:0000256" key="3">
    <source>
        <dbReference type="ARBA" id="ARBA00023163"/>
    </source>
</evidence>
<accession>A0A1H2QBR5</accession>
<dbReference type="Pfam" id="PF20240">
    <property type="entry name" value="DUF6597"/>
    <property type="match status" value="1"/>
</dbReference>
<evidence type="ECO:0000256" key="1">
    <source>
        <dbReference type="ARBA" id="ARBA00023015"/>
    </source>
</evidence>